<keyword evidence="10" id="KW-1185">Reference proteome</keyword>
<feature type="transmembrane region" description="Helical" evidence="7">
    <location>
        <begin position="542"/>
        <end position="559"/>
    </location>
</feature>
<evidence type="ECO:0000256" key="3">
    <source>
        <dbReference type="ARBA" id="ARBA00022692"/>
    </source>
</evidence>
<keyword evidence="4 7" id="KW-1133">Transmembrane helix</keyword>
<dbReference type="EMBL" id="FRXO01000001">
    <property type="protein sequence ID" value="SHO60578.1"/>
    <property type="molecule type" value="Genomic_DNA"/>
</dbReference>
<feature type="transmembrane region" description="Helical" evidence="7">
    <location>
        <begin position="460"/>
        <end position="480"/>
    </location>
</feature>
<feature type="transmembrane region" description="Helical" evidence="7">
    <location>
        <begin position="110"/>
        <end position="139"/>
    </location>
</feature>
<dbReference type="PANTHER" id="PTHR30509:SF9">
    <property type="entry name" value="MULTIDRUG RESISTANCE PROTEIN MDTO"/>
    <property type="match status" value="1"/>
</dbReference>
<dbReference type="AlphaFoldDB" id="A0A1M7Z6K3"/>
<evidence type="ECO:0000313" key="9">
    <source>
        <dbReference type="EMBL" id="SHO60578.1"/>
    </source>
</evidence>
<dbReference type="Pfam" id="PF13515">
    <property type="entry name" value="FUSC_2"/>
    <property type="match status" value="1"/>
</dbReference>
<accession>A0A1M7Z6K3</accession>
<evidence type="ECO:0000256" key="4">
    <source>
        <dbReference type="ARBA" id="ARBA00022989"/>
    </source>
</evidence>
<dbReference type="Proteomes" id="UP000186406">
    <property type="component" value="Unassembled WGS sequence"/>
</dbReference>
<feature type="domain" description="Integral membrane bound transporter" evidence="8">
    <location>
        <begin position="425"/>
        <end position="551"/>
    </location>
</feature>
<sequence>MIFSRLGTALSTLRDRNLLSLVPQPMRVHVAPALRAGIATIVPILVSEIRGQPEIAAIGVAGFLGCLVDPGGSWRRRFLTMGGFAVLAALVCWLGYFASLSPYAAIPVAFLGAFVLSYAMVFGAATTSLGLMLTIELMIFLGTPMPGPGEVMLASLCALIGGLWAMLVTLVVWNTPPDTPARGATAIVWQKLADLTDDLAGRYGAGANAADWESLPSDRWAPVRAAIEDARTALAAVRRTRSGPTERSLVLLVLLSDAEECFKLACALSGTLEQLGAAEPGAPRSAVLDGLAALTEDMRAIAEALERMRTNGSVAALGAERREEALRRLRQATAAIGRGSGVAVADGSPHAVQAALLFRELGQSLEDAGGARPAGRGTNDLAEAIWRQNAQFHFGEIGETLRTNFTVRAVAFRHSVRVAVGATAAYVLSSLMLLNHGYWLSITTVLILQPHIASTWRRMLDRIAGTVAGSVVAAVLLATISTPMDIALLVFPFLAVAVLLRGLGYAFYVFAMTVGFLLIADLFIPSGMAPWTLALVRVENSFLGAALALIVAFAIWPNWEERGLPRAIANSLRAASTFLSAALASRTVDAERHVDLATLQRECGLANNNSEAKLQRLVSEPRLKPSPAIAPAMAMVIALRRLTGLAIELDNLPEAAFAGEERQAVIADARRWIEQSLGTIAGALEGDSAYRPPEPLPAHVKDAALSDAEGAGRKPEDLLLTIFERIERQIAAIGDNAADFLAVTESATRGSLRAAAD</sequence>
<gene>
    <name evidence="9" type="ORF">SAMN02745172_00341</name>
</gene>
<dbReference type="PANTHER" id="PTHR30509">
    <property type="entry name" value="P-HYDROXYBENZOIC ACID EFFLUX PUMP SUBUNIT-RELATED"/>
    <property type="match status" value="1"/>
</dbReference>
<feature type="transmembrane region" description="Helical" evidence="7">
    <location>
        <begin position="424"/>
        <end position="448"/>
    </location>
</feature>
<feature type="transmembrane region" description="Helical" evidence="7">
    <location>
        <begin position="151"/>
        <end position="173"/>
    </location>
</feature>
<evidence type="ECO:0000259" key="8">
    <source>
        <dbReference type="Pfam" id="PF13515"/>
    </source>
</evidence>
<evidence type="ECO:0000313" key="10">
    <source>
        <dbReference type="Proteomes" id="UP000186406"/>
    </source>
</evidence>
<keyword evidence="2" id="KW-1003">Cell membrane</keyword>
<dbReference type="InterPro" id="IPR049453">
    <property type="entry name" value="Memb_transporter_dom"/>
</dbReference>
<keyword evidence="3 7" id="KW-0812">Transmembrane</keyword>
<protein>
    <submittedName>
        <fullName evidence="9">Uncharacterized membrane protein YccC</fullName>
    </submittedName>
</protein>
<dbReference type="GO" id="GO:0005886">
    <property type="term" value="C:plasma membrane"/>
    <property type="evidence" value="ECO:0007669"/>
    <property type="project" value="UniProtKB-SubCell"/>
</dbReference>
<feature type="transmembrane region" description="Helical" evidence="7">
    <location>
        <begin position="515"/>
        <end position="536"/>
    </location>
</feature>
<reference evidence="9 10" key="1">
    <citation type="submission" date="2016-12" db="EMBL/GenBank/DDBJ databases">
        <authorList>
            <person name="Song W.-J."/>
            <person name="Kurnit D.M."/>
        </authorList>
    </citation>
    <scope>NUCLEOTIDE SEQUENCE [LARGE SCALE GENOMIC DNA]</scope>
    <source>
        <strain evidence="9 10">DSM 19599</strain>
    </source>
</reference>
<dbReference type="OrthoDB" id="7491335at2"/>
<dbReference type="STRING" id="1123029.SAMN02745172_00341"/>
<feature type="transmembrane region" description="Helical" evidence="7">
    <location>
        <begin position="486"/>
        <end position="508"/>
    </location>
</feature>
<comment type="similarity">
    <text evidence="6">Belongs to the YccS/YhfK family.</text>
</comment>
<name>A0A1M7Z6K3_9HYPH</name>
<evidence type="ECO:0000256" key="5">
    <source>
        <dbReference type="ARBA" id="ARBA00023136"/>
    </source>
</evidence>
<evidence type="ECO:0000256" key="1">
    <source>
        <dbReference type="ARBA" id="ARBA00004651"/>
    </source>
</evidence>
<organism evidence="9 10">
    <name type="scientific">Pseudoxanthobacter soli DSM 19599</name>
    <dbReference type="NCBI Taxonomy" id="1123029"/>
    <lineage>
        <taxon>Bacteria</taxon>
        <taxon>Pseudomonadati</taxon>
        <taxon>Pseudomonadota</taxon>
        <taxon>Alphaproteobacteria</taxon>
        <taxon>Hyphomicrobiales</taxon>
        <taxon>Segnochrobactraceae</taxon>
        <taxon>Pseudoxanthobacter</taxon>
    </lineage>
</organism>
<feature type="transmembrane region" description="Helical" evidence="7">
    <location>
        <begin position="78"/>
        <end position="98"/>
    </location>
</feature>
<evidence type="ECO:0000256" key="7">
    <source>
        <dbReference type="SAM" id="Phobius"/>
    </source>
</evidence>
<proteinExistence type="inferred from homology"/>
<evidence type="ECO:0000256" key="2">
    <source>
        <dbReference type="ARBA" id="ARBA00022475"/>
    </source>
</evidence>
<dbReference type="RefSeq" id="WP_073625463.1">
    <property type="nucleotide sequence ID" value="NZ_FRXO01000001.1"/>
</dbReference>
<keyword evidence="5 7" id="KW-0472">Membrane</keyword>
<comment type="subcellular location">
    <subcellularLocation>
        <location evidence="1">Cell membrane</location>
        <topology evidence="1">Multi-pass membrane protein</topology>
    </subcellularLocation>
</comment>
<evidence type="ECO:0000256" key="6">
    <source>
        <dbReference type="ARBA" id="ARBA00043993"/>
    </source>
</evidence>